<evidence type="ECO:0000313" key="4">
    <source>
        <dbReference type="EMBL" id="GFO09457.1"/>
    </source>
</evidence>
<keyword evidence="1" id="KW-0472">Membrane</keyword>
<gene>
    <name evidence="4" type="ORF">PoB_003596200</name>
</gene>
<dbReference type="EMBL" id="BLXT01004093">
    <property type="protein sequence ID" value="GFO09457.1"/>
    <property type="molecule type" value="Genomic_DNA"/>
</dbReference>
<feature type="signal peptide" evidence="2">
    <location>
        <begin position="1"/>
        <end position="18"/>
    </location>
</feature>
<evidence type="ECO:0000256" key="2">
    <source>
        <dbReference type="SAM" id="SignalP"/>
    </source>
</evidence>
<dbReference type="InterPro" id="IPR016187">
    <property type="entry name" value="CTDL_fold"/>
</dbReference>
<dbReference type="Gene3D" id="3.10.100.10">
    <property type="entry name" value="Mannose-Binding Protein A, subunit A"/>
    <property type="match status" value="1"/>
</dbReference>
<keyword evidence="1" id="KW-1133">Transmembrane helix</keyword>
<dbReference type="Pfam" id="PF00059">
    <property type="entry name" value="Lectin_C"/>
    <property type="match status" value="1"/>
</dbReference>
<keyword evidence="1" id="KW-0812">Transmembrane</keyword>
<accession>A0AAV4AQ74</accession>
<dbReference type="SUPFAM" id="SSF56436">
    <property type="entry name" value="C-type lectin-like"/>
    <property type="match status" value="1"/>
</dbReference>
<organism evidence="4 5">
    <name type="scientific">Plakobranchus ocellatus</name>
    <dbReference type="NCBI Taxonomy" id="259542"/>
    <lineage>
        <taxon>Eukaryota</taxon>
        <taxon>Metazoa</taxon>
        <taxon>Spiralia</taxon>
        <taxon>Lophotrochozoa</taxon>
        <taxon>Mollusca</taxon>
        <taxon>Gastropoda</taxon>
        <taxon>Heterobranchia</taxon>
        <taxon>Euthyneura</taxon>
        <taxon>Panpulmonata</taxon>
        <taxon>Sacoglossa</taxon>
        <taxon>Placobranchoidea</taxon>
        <taxon>Plakobranchidae</taxon>
        <taxon>Plakobranchus</taxon>
    </lineage>
</organism>
<comment type="caution">
    <text evidence="4">The sequence shown here is derived from an EMBL/GenBank/DDBJ whole genome shotgun (WGS) entry which is preliminary data.</text>
</comment>
<name>A0AAV4AQ74_9GAST</name>
<dbReference type="AlphaFoldDB" id="A0AAV4AQ74"/>
<proteinExistence type="predicted"/>
<feature type="chain" id="PRO_5043966050" evidence="2">
    <location>
        <begin position="19"/>
        <end position="313"/>
    </location>
</feature>
<protein>
    <submittedName>
        <fullName evidence="4">Sushi, von Willebrand factor type a, egf and pentraxin domain-containing protein 1</fullName>
    </submittedName>
</protein>
<dbReference type="SMART" id="SM00034">
    <property type="entry name" value="CLECT"/>
    <property type="match status" value="1"/>
</dbReference>
<dbReference type="PROSITE" id="PS50041">
    <property type="entry name" value="C_TYPE_LECTIN_2"/>
    <property type="match status" value="1"/>
</dbReference>
<sequence length="313" mass="34112">MIPTLLGVIFAVIQVVYSAYPSGRTVYNLHTRPTHWASARATCAGYDAHLVTVDSAQALQANLETLDALDWSGAFASLMETSSVWTGLYRSTAEDGTDYLAWDKCTTFTSASQPNGDIQDDLVAGSDYCVSMARGYILEPRACQQELPFICQLELGQCWFLPLEGQSFARAHDLALSADLHDCARECRNHISVAGECWGFLEDSGTCKLYIDDTSHVFIRDPTNHLLSDSSSTAHVKVCTGDKITSELIVNPTETSKAQRKLSSADDPRPSAKSVGGFGIAILTIVFGGLIVLDLRVLLKQITTFSWVETKKG</sequence>
<dbReference type="CDD" id="cd00037">
    <property type="entry name" value="CLECT"/>
    <property type="match status" value="1"/>
</dbReference>
<dbReference type="Proteomes" id="UP000735302">
    <property type="component" value="Unassembled WGS sequence"/>
</dbReference>
<reference evidence="4 5" key="1">
    <citation type="journal article" date="2021" name="Elife">
        <title>Chloroplast acquisition without the gene transfer in kleptoplastic sea slugs, Plakobranchus ocellatus.</title>
        <authorList>
            <person name="Maeda T."/>
            <person name="Takahashi S."/>
            <person name="Yoshida T."/>
            <person name="Shimamura S."/>
            <person name="Takaki Y."/>
            <person name="Nagai Y."/>
            <person name="Toyoda A."/>
            <person name="Suzuki Y."/>
            <person name="Arimoto A."/>
            <person name="Ishii H."/>
            <person name="Satoh N."/>
            <person name="Nishiyama T."/>
            <person name="Hasebe M."/>
            <person name="Maruyama T."/>
            <person name="Minagawa J."/>
            <person name="Obokata J."/>
            <person name="Shigenobu S."/>
        </authorList>
    </citation>
    <scope>NUCLEOTIDE SEQUENCE [LARGE SCALE GENOMIC DNA]</scope>
</reference>
<keyword evidence="2" id="KW-0732">Signal</keyword>
<feature type="domain" description="C-type lectin" evidence="3">
    <location>
        <begin position="22"/>
        <end position="152"/>
    </location>
</feature>
<dbReference type="InterPro" id="IPR016186">
    <property type="entry name" value="C-type_lectin-like/link_sf"/>
</dbReference>
<dbReference type="InterPro" id="IPR001304">
    <property type="entry name" value="C-type_lectin-like"/>
</dbReference>
<keyword evidence="5" id="KW-1185">Reference proteome</keyword>
<evidence type="ECO:0000259" key="3">
    <source>
        <dbReference type="PROSITE" id="PS50041"/>
    </source>
</evidence>
<feature type="transmembrane region" description="Helical" evidence="1">
    <location>
        <begin position="275"/>
        <end position="293"/>
    </location>
</feature>
<evidence type="ECO:0000313" key="5">
    <source>
        <dbReference type="Proteomes" id="UP000735302"/>
    </source>
</evidence>
<evidence type="ECO:0000256" key="1">
    <source>
        <dbReference type="SAM" id="Phobius"/>
    </source>
</evidence>